<keyword evidence="2" id="KW-1185">Reference proteome</keyword>
<protein>
    <submittedName>
        <fullName evidence="1">Uncharacterized protein</fullName>
    </submittedName>
</protein>
<proteinExistence type="predicted"/>
<sequence>MAVVSVTKFEHGPRPASRNGWSLLLHLLLASYGAYLAHLANVFEIHGRASNNWLVRNGLPTLETDGPTHWTRTRACQARPQGPERHNGDCDTTQRGGNQKIVNNGFNDNGRPKPLTARVLCREGTQFRVLQTVHSTGCGQAATNQIGYHGLVPIRFIQIDLRPPAQWYIPDRGTSALR</sequence>
<accession>A0ACB7P263</accession>
<name>A0ACB7P263_9PEZI</name>
<evidence type="ECO:0000313" key="2">
    <source>
        <dbReference type="Proteomes" id="UP000724584"/>
    </source>
</evidence>
<dbReference type="Proteomes" id="UP000724584">
    <property type="component" value="Unassembled WGS sequence"/>
</dbReference>
<gene>
    <name evidence="1" type="ORF">F5144DRAFT_622085</name>
</gene>
<comment type="caution">
    <text evidence="1">The sequence shown here is derived from an EMBL/GenBank/DDBJ whole genome shotgun (WGS) entry which is preliminary data.</text>
</comment>
<evidence type="ECO:0000313" key="1">
    <source>
        <dbReference type="EMBL" id="KAH6628065.1"/>
    </source>
</evidence>
<reference evidence="1 2" key="1">
    <citation type="journal article" date="2021" name="Nat. Commun.">
        <title>Genetic determinants of endophytism in the Arabidopsis root mycobiome.</title>
        <authorList>
            <person name="Mesny F."/>
            <person name="Miyauchi S."/>
            <person name="Thiergart T."/>
            <person name="Pickel B."/>
            <person name="Atanasova L."/>
            <person name="Karlsson M."/>
            <person name="Huettel B."/>
            <person name="Barry K.W."/>
            <person name="Haridas S."/>
            <person name="Chen C."/>
            <person name="Bauer D."/>
            <person name="Andreopoulos W."/>
            <person name="Pangilinan J."/>
            <person name="LaButti K."/>
            <person name="Riley R."/>
            <person name="Lipzen A."/>
            <person name="Clum A."/>
            <person name="Drula E."/>
            <person name="Henrissat B."/>
            <person name="Kohler A."/>
            <person name="Grigoriev I.V."/>
            <person name="Martin F.M."/>
            <person name="Hacquard S."/>
        </authorList>
    </citation>
    <scope>NUCLEOTIDE SEQUENCE [LARGE SCALE GENOMIC DNA]</scope>
    <source>
        <strain evidence="1 2">MPI-SDFR-AT-0079</strain>
    </source>
</reference>
<organism evidence="1 2">
    <name type="scientific">Chaetomium tenue</name>
    <dbReference type="NCBI Taxonomy" id="1854479"/>
    <lineage>
        <taxon>Eukaryota</taxon>
        <taxon>Fungi</taxon>
        <taxon>Dikarya</taxon>
        <taxon>Ascomycota</taxon>
        <taxon>Pezizomycotina</taxon>
        <taxon>Sordariomycetes</taxon>
        <taxon>Sordariomycetidae</taxon>
        <taxon>Sordariales</taxon>
        <taxon>Chaetomiaceae</taxon>
        <taxon>Chaetomium</taxon>
    </lineage>
</organism>
<dbReference type="EMBL" id="JAGIZQ010000005">
    <property type="protein sequence ID" value="KAH6628065.1"/>
    <property type="molecule type" value="Genomic_DNA"/>
</dbReference>